<feature type="transmembrane region" description="Helical" evidence="5">
    <location>
        <begin position="268"/>
        <end position="293"/>
    </location>
</feature>
<comment type="subcellular location">
    <subcellularLocation>
        <location evidence="1">Cell membrane</location>
        <topology evidence="1">Multi-pass membrane protein</topology>
    </subcellularLocation>
</comment>
<evidence type="ECO:0000256" key="4">
    <source>
        <dbReference type="ARBA" id="ARBA00023136"/>
    </source>
</evidence>
<feature type="transmembrane region" description="Helical" evidence="5">
    <location>
        <begin position="82"/>
        <end position="104"/>
    </location>
</feature>
<evidence type="ECO:0000259" key="6">
    <source>
        <dbReference type="PROSITE" id="PS50850"/>
    </source>
</evidence>
<dbReference type="InterPro" id="IPR036259">
    <property type="entry name" value="MFS_trans_sf"/>
</dbReference>
<feature type="transmembrane region" description="Helical" evidence="5">
    <location>
        <begin position="432"/>
        <end position="454"/>
    </location>
</feature>
<evidence type="ECO:0000313" key="7">
    <source>
        <dbReference type="EMBL" id="GIJ48222.1"/>
    </source>
</evidence>
<evidence type="ECO:0000256" key="3">
    <source>
        <dbReference type="ARBA" id="ARBA00022989"/>
    </source>
</evidence>
<keyword evidence="2 5" id="KW-0812">Transmembrane</keyword>
<dbReference type="Proteomes" id="UP000619260">
    <property type="component" value="Unassembled WGS sequence"/>
</dbReference>
<dbReference type="Gene3D" id="1.20.1720.10">
    <property type="entry name" value="Multidrug resistance protein D"/>
    <property type="match status" value="1"/>
</dbReference>
<dbReference type="RefSeq" id="WP_203901710.1">
    <property type="nucleotide sequence ID" value="NZ_BOPF01000019.1"/>
</dbReference>
<dbReference type="InterPro" id="IPR011701">
    <property type="entry name" value="MFS"/>
</dbReference>
<feature type="transmembrane region" description="Helical" evidence="5">
    <location>
        <begin position="305"/>
        <end position="326"/>
    </location>
</feature>
<feature type="domain" description="Major facilitator superfamily (MFS) profile" evidence="6">
    <location>
        <begin position="14"/>
        <end position="459"/>
    </location>
</feature>
<feature type="transmembrane region" description="Helical" evidence="5">
    <location>
        <begin position="333"/>
        <end position="351"/>
    </location>
</feature>
<feature type="transmembrane region" description="Helical" evidence="5">
    <location>
        <begin position="228"/>
        <end position="247"/>
    </location>
</feature>
<protein>
    <submittedName>
        <fullName evidence="7">MFS transporter</fullName>
    </submittedName>
</protein>
<proteinExistence type="predicted"/>
<feature type="transmembrane region" description="Helical" evidence="5">
    <location>
        <begin position="51"/>
        <end position="70"/>
    </location>
</feature>
<feature type="transmembrane region" description="Helical" evidence="5">
    <location>
        <begin position="12"/>
        <end position="31"/>
    </location>
</feature>
<evidence type="ECO:0000256" key="2">
    <source>
        <dbReference type="ARBA" id="ARBA00022692"/>
    </source>
</evidence>
<feature type="transmembrane region" description="Helical" evidence="5">
    <location>
        <begin position="363"/>
        <end position="388"/>
    </location>
</feature>
<reference evidence="7" key="1">
    <citation type="submission" date="2021-01" db="EMBL/GenBank/DDBJ databases">
        <title>Whole genome shotgun sequence of Virgisporangium aliadipatigenens NBRC 105644.</title>
        <authorList>
            <person name="Komaki H."/>
            <person name="Tamura T."/>
        </authorList>
    </citation>
    <scope>NUCLEOTIDE SEQUENCE</scope>
    <source>
        <strain evidence="7">NBRC 105644</strain>
    </source>
</reference>
<comment type="caution">
    <text evidence="7">The sequence shown here is derived from an EMBL/GenBank/DDBJ whole genome shotgun (WGS) entry which is preliminary data.</text>
</comment>
<dbReference type="CDD" id="cd17321">
    <property type="entry name" value="MFS_MMR_MDR_like"/>
    <property type="match status" value="1"/>
</dbReference>
<dbReference type="PANTHER" id="PTHR42718:SF48">
    <property type="entry name" value="CONSERVED TWO-DOMAIN MEMBRANE PROTEIN-RELATED"/>
    <property type="match status" value="1"/>
</dbReference>
<dbReference type="Pfam" id="PF07690">
    <property type="entry name" value="MFS_1"/>
    <property type="match status" value="1"/>
</dbReference>
<dbReference type="GO" id="GO:0022857">
    <property type="term" value="F:transmembrane transporter activity"/>
    <property type="evidence" value="ECO:0007669"/>
    <property type="project" value="InterPro"/>
</dbReference>
<keyword evidence="3 5" id="KW-1133">Transmembrane helix</keyword>
<feature type="transmembrane region" description="Helical" evidence="5">
    <location>
        <begin position="168"/>
        <end position="188"/>
    </location>
</feature>
<feature type="transmembrane region" description="Helical" evidence="5">
    <location>
        <begin position="142"/>
        <end position="162"/>
    </location>
</feature>
<dbReference type="AlphaFoldDB" id="A0A8J4DTG7"/>
<sequence>MTALTTRTSDPRAVFGTVLVAVFVSNLDLFVVNVALPDIGRDFDGASLDALSWVLNAYAIVFAALLVVCGRLADRSGHRRGFMLGLTVFTVGSLLCAAAPGVAFLVAARVIQALGAAALLPTSLALLLAATPVARRTAVVRAWSAVGGIAAALGPVVGGLLVEVNWRWVFVINVPVGVLALLVSPRVLPDVRSTEPGRAPDLPGAVLLTVAVGVLSLALVRADDWGWTSWRVIGSVIATLVLVRWFLARSARHPAPVVELPLLRIPTFGAAVVAALLFTVAFAALLLASALWVQDVWGYSALRTGLALAPGPLMVPAVAVGAGPLIRRIGAGPVTAVGIALLGAGVLSLALRLEATPDYAADFLPGLIVVGFGVGLALPTVVAVATAALPEERLATGSGIVTMGRQLGAVLGVAVLVSVLGSPRTPAAALDAFGRGWMFIAGTCVLGAAAALLIRGGRH</sequence>
<evidence type="ECO:0000256" key="1">
    <source>
        <dbReference type="ARBA" id="ARBA00004651"/>
    </source>
</evidence>
<evidence type="ECO:0000313" key="8">
    <source>
        <dbReference type="Proteomes" id="UP000619260"/>
    </source>
</evidence>
<feature type="transmembrane region" description="Helical" evidence="5">
    <location>
        <begin position="200"/>
        <end position="222"/>
    </location>
</feature>
<dbReference type="PRINTS" id="PR01036">
    <property type="entry name" value="TCRTETB"/>
</dbReference>
<name>A0A8J4DTG7_9ACTN</name>
<dbReference type="GO" id="GO:0005886">
    <property type="term" value="C:plasma membrane"/>
    <property type="evidence" value="ECO:0007669"/>
    <property type="project" value="UniProtKB-SubCell"/>
</dbReference>
<dbReference type="Gene3D" id="1.20.1250.20">
    <property type="entry name" value="MFS general substrate transporter like domains"/>
    <property type="match status" value="1"/>
</dbReference>
<accession>A0A8J4DTG7</accession>
<organism evidence="7 8">
    <name type="scientific">Virgisporangium aliadipatigenens</name>
    <dbReference type="NCBI Taxonomy" id="741659"/>
    <lineage>
        <taxon>Bacteria</taxon>
        <taxon>Bacillati</taxon>
        <taxon>Actinomycetota</taxon>
        <taxon>Actinomycetes</taxon>
        <taxon>Micromonosporales</taxon>
        <taxon>Micromonosporaceae</taxon>
        <taxon>Virgisporangium</taxon>
    </lineage>
</organism>
<keyword evidence="4 5" id="KW-0472">Membrane</keyword>
<dbReference type="PANTHER" id="PTHR42718">
    <property type="entry name" value="MAJOR FACILITATOR SUPERFAMILY MULTIDRUG TRANSPORTER MFSC"/>
    <property type="match status" value="1"/>
</dbReference>
<dbReference type="SUPFAM" id="SSF103473">
    <property type="entry name" value="MFS general substrate transporter"/>
    <property type="match status" value="1"/>
</dbReference>
<gene>
    <name evidence="7" type="ORF">Val02_51080</name>
</gene>
<dbReference type="EMBL" id="BOPF01000019">
    <property type="protein sequence ID" value="GIJ48222.1"/>
    <property type="molecule type" value="Genomic_DNA"/>
</dbReference>
<keyword evidence="8" id="KW-1185">Reference proteome</keyword>
<dbReference type="PROSITE" id="PS50850">
    <property type="entry name" value="MFS"/>
    <property type="match status" value="1"/>
</dbReference>
<evidence type="ECO:0000256" key="5">
    <source>
        <dbReference type="SAM" id="Phobius"/>
    </source>
</evidence>
<dbReference type="InterPro" id="IPR020846">
    <property type="entry name" value="MFS_dom"/>
</dbReference>
<feature type="transmembrane region" description="Helical" evidence="5">
    <location>
        <begin position="110"/>
        <end position="130"/>
    </location>
</feature>
<feature type="transmembrane region" description="Helical" evidence="5">
    <location>
        <begin position="400"/>
        <end position="420"/>
    </location>
</feature>